<accession>A0ABU5M9L4</accession>
<dbReference type="Gene3D" id="3.40.5.70">
    <property type="entry name" value="DNA packaging chaperone protein FI, C-terminal beta-strand domain"/>
    <property type="match status" value="1"/>
</dbReference>
<evidence type="ECO:0000256" key="1">
    <source>
        <dbReference type="SAM" id="MobiDB-lite"/>
    </source>
</evidence>
<evidence type="ECO:0000313" key="3">
    <source>
        <dbReference type="Proteomes" id="UP001293169"/>
    </source>
</evidence>
<keyword evidence="3" id="KW-1185">Reference proteome</keyword>
<dbReference type="Pfam" id="PF14000">
    <property type="entry name" value="Packaging_FI"/>
    <property type="match status" value="1"/>
</dbReference>
<comment type="caution">
    <text evidence="2">The sequence shown here is derived from an EMBL/GenBank/DDBJ whole genome shotgun (WGS) entry which is preliminary data.</text>
</comment>
<dbReference type="Proteomes" id="UP001293169">
    <property type="component" value="Unassembled WGS sequence"/>
</dbReference>
<gene>
    <name evidence="2" type="primary">gpFI</name>
    <name evidence="2" type="ORF">U5E74_25125</name>
</gene>
<dbReference type="InterPro" id="IPR043043">
    <property type="entry name" value="Packaging_FI_C"/>
</dbReference>
<protein>
    <submittedName>
        <fullName evidence="2">DNA-packaging protein FI</fullName>
    </submittedName>
</protein>
<feature type="region of interest" description="Disordered" evidence="1">
    <location>
        <begin position="41"/>
        <end position="87"/>
    </location>
</feature>
<dbReference type="InterPro" id="IPR025147">
    <property type="entry name" value="Packaging_FI"/>
</dbReference>
<dbReference type="RefSeq" id="WP_132467627.1">
    <property type="nucleotide sequence ID" value="NZ_JAWQIZ010000020.1"/>
</dbReference>
<evidence type="ECO:0000313" key="2">
    <source>
        <dbReference type="EMBL" id="MDZ7468910.1"/>
    </source>
</evidence>
<proteinExistence type="predicted"/>
<sequence>MTKEELIARLKELGSMLNREISLTGSKEELALRIAELEEELGDDIDDGGDSNETGAGNTASGSEEKDGDAQGKALTPAPQETKSASDDLVAVKTLTTLHLEALHAVKNEQVSLVLPGTTVRVSAGDAEELITRGLAVEL</sequence>
<feature type="compositionally biased region" description="Acidic residues" evidence="1">
    <location>
        <begin position="41"/>
        <end position="50"/>
    </location>
</feature>
<dbReference type="EMBL" id="JAXUDK010000023">
    <property type="protein sequence ID" value="MDZ7468910.1"/>
    <property type="molecule type" value="Genomic_DNA"/>
</dbReference>
<name>A0ABU5M9L4_RAOPL</name>
<feature type="compositionally biased region" description="Polar residues" evidence="1">
    <location>
        <begin position="51"/>
        <end position="62"/>
    </location>
</feature>
<reference evidence="2 3" key="1">
    <citation type="submission" date="2023-12" db="EMBL/GenBank/DDBJ databases">
        <title>N/s.</title>
        <authorList>
            <person name="Dale J."/>
        </authorList>
    </citation>
    <scope>NUCLEOTIDE SEQUENCE [LARGE SCALE GENOMIC DNA]</scope>
    <source>
        <strain evidence="2 3">2023EL-01226</strain>
    </source>
</reference>
<organism evidence="2 3">
    <name type="scientific">Raoultella planticola</name>
    <name type="common">Klebsiella planticola</name>
    <dbReference type="NCBI Taxonomy" id="575"/>
    <lineage>
        <taxon>Bacteria</taxon>
        <taxon>Pseudomonadati</taxon>
        <taxon>Pseudomonadota</taxon>
        <taxon>Gammaproteobacteria</taxon>
        <taxon>Enterobacterales</taxon>
        <taxon>Enterobacteriaceae</taxon>
        <taxon>Klebsiella/Raoultella group</taxon>
        <taxon>Raoultella</taxon>
    </lineage>
</organism>